<feature type="domain" description="Calcineurin-like phosphoesterase" evidence="2">
    <location>
        <begin position="5"/>
        <end position="202"/>
    </location>
</feature>
<protein>
    <submittedName>
        <fullName evidence="3">Metallophosphoesterase family protein</fullName>
    </submittedName>
</protein>
<name>A0ABW0KSK2_9BACT</name>
<evidence type="ECO:0000259" key="2">
    <source>
        <dbReference type="Pfam" id="PF12850"/>
    </source>
</evidence>
<accession>A0ABW0KSK2</accession>
<dbReference type="PIRSF" id="PIRSF000883">
    <property type="entry name" value="Pesterase_MJ0912"/>
    <property type="match status" value="1"/>
</dbReference>
<dbReference type="RefSeq" id="WP_377167713.1">
    <property type="nucleotide sequence ID" value="NZ_JBHSMQ010000004.1"/>
</dbReference>
<comment type="similarity">
    <text evidence="1">Belongs to the metallophosphoesterase superfamily. YfcE family.</text>
</comment>
<reference evidence="4" key="1">
    <citation type="journal article" date="2019" name="Int. J. Syst. Evol. Microbiol.">
        <title>The Global Catalogue of Microorganisms (GCM) 10K type strain sequencing project: providing services to taxonomists for standard genome sequencing and annotation.</title>
        <authorList>
            <consortium name="The Broad Institute Genomics Platform"/>
            <consortium name="The Broad Institute Genome Sequencing Center for Infectious Disease"/>
            <person name="Wu L."/>
            <person name="Ma J."/>
        </authorList>
    </citation>
    <scope>NUCLEOTIDE SEQUENCE [LARGE SCALE GENOMIC DNA]</scope>
    <source>
        <strain evidence="4">CGMCC 4.1469</strain>
    </source>
</reference>
<dbReference type="Pfam" id="PF12850">
    <property type="entry name" value="Metallophos_2"/>
    <property type="match status" value="1"/>
</dbReference>
<organism evidence="3 4">
    <name type="scientific">Prosthecobacter fluviatilis</name>
    <dbReference type="NCBI Taxonomy" id="445931"/>
    <lineage>
        <taxon>Bacteria</taxon>
        <taxon>Pseudomonadati</taxon>
        <taxon>Verrucomicrobiota</taxon>
        <taxon>Verrucomicrobiia</taxon>
        <taxon>Verrucomicrobiales</taxon>
        <taxon>Verrucomicrobiaceae</taxon>
        <taxon>Prosthecobacter</taxon>
    </lineage>
</organism>
<dbReference type="PANTHER" id="PTHR42850">
    <property type="entry name" value="METALLOPHOSPHOESTERASE"/>
    <property type="match status" value="1"/>
</dbReference>
<keyword evidence="4" id="KW-1185">Reference proteome</keyword>
<evidence type="ECO:0000313" key="3">
    <source>
        <dbReference type="EMBL" id="MFC5455981.1"/>
    </source>
</evidence>
<dbReference type="InterPro" id="IPR011152">
    <property type="entry name" value="Pesterase_MJ0912"/>
</dbReference>
<gene>
    <name evidence="3" type="ORF">ACFQDI_14045</name>
</gene>
<comment type="caution">
    <text evidence="3">The sequence shown here is derived from an EMBL/GenBank/DDBJ whole genome shotgun (WGS) entry which is preliminary data.</text>
</comment>
<sequence>MHEPVAIISDIHGNLPALKAVIEDIEKQGIRERVCLGDIVGYGAQPAECLELLIASDFQVILRGNHEVYVAADEELPNVSAETAEVIRWTRGRFTLEQRAWLGALPMTWQGRDCEAVHASLHQPEQWSYVLEPAAAARHFAHQSKPLCFIGHSHQPKMFVEGEDRALHITSLESVRANRKQVVNVGAVGQPRDKDERACYVVYRRAEQDVWWRRIPYDIAAAQKAILDAGLPGKYAHRLAVGK</sequence>
<dbReference type="Gene3D" id="3.60.21.10">
    <property type="match status" value="1"/>
</dbReference>
<evidence type="ECO:0000313" key="4">
    <source>
        <dbReference type="Proteomes" id="UP001596052"/>
    </source>
</evidence>
<dbReference type="PANTHER" id="PTHR42850:SF2">
    <property type="entry name" value="BLL5683 PROTEIN"/>
    <property type="match status" value="1"/>
</dbReference>
<dbReference type="SUPFAM" id="SSF56300">
    <property type="entry name" value="Metallo-dependent phosphatases"/>
    <property type="match status" value="1"/>
</dbReference>
<dbReference type="EMBL" id="JBHSMQ010000004">
    <property type="protein sequence ID" value="MFC5455981.1"/>
    <property type="molecule type" value="Genomic_DNA"/>
</dbReference>
<dbReference type="Proteomes" id="UP001596052">
    <property type="component" value="Unassembled WGS sequence"/>
</dbReference>
<dbReference type="InterPro" id="IPR024654">
    <property type="entry name" value="Calcineurin-like_PHP_lpxH"/>
</dbReference>
<evidence type="ECO:0000256" key="1">
    <source>
        <dbReference type="ARBA" id="ARBA00008950"/>
    </source>
</evidence>
<dbReference type="InterPro" id="IPR029052">
    <property type="entry name" value="Metallo-depent_PP-like"/>
</dbReference>
<proteinExistence type="inferred from homology"/>
<dbReference type="InterPro" id="IPR050126">
    <property type="entry name" value="Ap4A_hydrolase"/>
</dbReference>